<protein>
    <recommendedName>
        <fullName evidence="1">Type II/III secretion system secretin-like domain-containing protein</fullName>
    </recommendedName>
</protein>
<dbReference type="PRINTS" id="PR00811">
    <property type="entry name" value="BCTERIALGSPD"/>
</dbReference>
<dbReference type="GO" id="GO:0009306">
    <property type="term" value="P:protein secretion"/>
    <property type="evidence" value="ECO:0007669"/>
    <property type="project" value="InterPro"/>
</dbReference>
<dbReference type="GO" id="GO:0015627">
    <property type="term" value="C:type II protein secretion system complex"/>
    <property type="evidence" value="ECO:0007669"/>
    <property type="project" value="TreeGrafter"/>
</dbReference>
<dbReference type="PANTHER" id="PTHR30332:SF17">
    <property type="entry name" value="TYPE IV PILIATION SYSTEM PROTEIN DR_0774-RELATED"/>
    <property type="match status" value="1"/>
</dbReference>
<dbReference type="PANTHER" id="PTHR30332">
    <property type="entry name" value="PROBABLE GENERAL SECRETION PATHWAY PROTEIN D"/>
    <property type="match status" value="1"/>
</dbReference>
<sequence>AFMIDKNLNSVTIRDTPEVLELAERIIRLWDKPKGEVVIDLEIMEVSRVKLQQLGLDLDQKILGIRYSGAGESEGWYSLSGIDFTKSENFQIALPSAFLQFLGSDVDTKIIAQPRLRGIEGEEIIYNVGDMIPIPQTTFAPIAAGGIAQQPLTTYKFENVGIDIKLTPRIHFEREITLEIDLKIKSIGGTGFADIPIITTREVKNIIRLKEGETNLLAGLLKDEERQTVKGIVGLKNIPIIGKLFSSTEDIIQQTDVI</sequence>
<comment type="caution">
    <text evidence="2">The sequence shown here is derived from an EMBL/GenBank/DDBJ whole genome shotgun (WGS) entry which is preliminary data.</text>
</comment>
<feature type="non-terminal residue" evidence="2">
    <location>
        <position position="1"/>
    </location>
</feature>
<gene>
    <name evidence="2" type="ORF">S01H1_54912</name>
</gene>
<dbReference type="AlphaFoldDB" id="X0VRL5"/>
<dbReference type="EMBL" id="BARS01035659">
    <property type="protein sequence ID" value="GAG21039.1"/>
    <property type="molecule type" value="Genomic_DNA"/>
</dbReference>
<dbReference type="InterPro" id="IPR004846">
    <property type="entry name" value="T2SS/T3SS_dom"/>
</dbReference>
<reference evidence="2" key="1">
    <citation type="journal article" date="2014" name="Front. Microbiol.">
        <title>High frequency of phylogenetically diverse reductive dehalogenase-homologous genes in deep subseafloor sedimentary metagenomes.</title>
        <authorList>
            <person name="Kawai M."/>
            <person name="Futagami T."/>
            <person name="Toyoda A."/>
            <person name="Takaki Y."/>
            <person name="Nishi S."/>
            <person name="Hori S."/>
            <person name="Arai W."/>
            <person name="Tsubouchi T."/>
            <person name="Morono Y."/>
            <person name="Uchiyama I."/>
            <person name="Ito T."/>
            <person name="Fujiyama A."/>
            <person name="Inagaki F."/>
            <person name="Takami H."/>
        </authorList>
    </citation>
    <scope>NUCLEOTIDE SEQUENCE</scope>
    <source>
        <strain evidence="2">Expedition CK06-06</strain>
    </source>
</reference>
<proteinExistence type="predicted"/>
<evidence type="ECO:0000259" key="1">
    <source>
        <dbReference type="Pfam" id="PF00263"/>
    </source>
</evidence>
<accession>X0VRL5</accession>
<dbReference type="Pfam" id="PF00263">
    <property type="entry name" value="Secretin"/>
    <property type="match status" value="1"/>
</dbReference>
<organism evidence="2">
    <name type="scientific">marine sediment metagenome</name>
    <dbReference type="NCBI Taxonomy" id="412755"/>
    <lineage>
        <taxon>unclassified sequences</taxon>
        <taxon>metagenomes</taxon>
        <taxon>ecological metagenomes</taxon>
    </lineage>
</organism>
<feature type="domain" description="Type II/III secretion system secretin-like" evidence="1">
    <location>
        <begin position="103"/>
        <end position="257"/>
    </location>
</feature>
<evidence type="ECO:0000313" key="2">
    <source>
        <dbReference type="EMBL" id="GAG21039.1"/>
    </source>
</evidence>
<feature type="non-terminal residue" evidence="2">
    <location>
        <position position="258"/>
    </location>
</feature>
<dbReference type="InterPro" id="IPR001775">
    <property type="entry name" value="GspD/PilQ"/>
</dbReference>
<name>X0VRL5_9ZZZZ</name>
<dbReference type="InterPro" id="IPR050810">
    <property type="entry name" value="Bact_Secretion_Sys_Channel"/>
</dbReference>